<proteinExistence type="predicted"/>
<dbReference type="Proteomes" id="UP000314294">
    <property type="component" value="Unassembled WGS sequence"/>
</dbReference>
<keyword evidence="3" id="KW-1185">Reference proteome</keyword>
<dbReference type="AlphaFoldDB" id="A0A4Z2FSD6"/>
<feature type="compositionally biased region" description="Polar residues" evidence="1">
    <location>
        <begin position="235"/>
        <end position="251"/>
    </location>
</feature>
<gene>
    <name evidence="2" type="ORF">EYF80_046183</name>
</gene>
<accession>A0A4Z2FSD6</accession>
<dbReference type="EMBL" id="SRLO01000955">
    <property type="protein sequence ID" value="TNN43624.1"/>
    <property type="molecule type" value="Genomic_DNA"/>
</dbReference>
<reference evidence="2 3" key="1">
    <citation type="submission" date="2019-03" db="EMBL/GenBank/DDBJ databases">
        <title>First draft genome of Liparis tanakae, snailfish: a comprehensive survey of snailfish specific genes.</title>
        <authorList>
            <person name="Kim W."/>
            <person name="Song I."/>
            <person name="Jeong J.-H."/>
            <person name="Kim D."/>
            <person name="Kim S."/>
            <person name="Ryu S."/>
            <person name="Song J.Y."/>
            <person name="Lee S.K."/>
        </authorList>
    </citation>
    <scope>NUCLEOTIDE SEQUENCE [LARGE SCALE GENOMIC DNA]</scope>
    <source>
        <tissue evidence="2">Muscle</tissue>
    </source>
</reference>
<organism evidence="2 3">
    <name type="scientific">Liparis tanakae</name>
    <name type="common">Tanaka's snailfish</name>
    <dbReference type="NCBI Taxonomy" id="230148"/>
    <lineage>
        <taxon>Eukaryota</taxon>
        <taxon>Metazoa</taxon>
        <taxon>Chordata</taxon>
        <taxon>Craniata</taxon>
        <taxon>Vertebrata</taxon>
        <taxon>Euteleostomi</taxon>
        <taxon>Actinopterygii</taxon>
        <taxon>Neopterygii</taxon>
        <taxon>Teleostei</taxon>
        <taxon>Neoteleostei</taxon>
        <taxon>Acanthomorphata</taxon>
        <taxon>Eupercaria</taxon>
        <taxon>Perciformes</taxon>
        <taxon>Cottioidei</taxon>
        <taxon>Cottales</taxon>
        <taxon>Liparidae</taxon>
        <taxon>Liparis</taxon>
    </lineage>
</organism>
<protein>
    <submittedName>
        <fullName evidence="2">Uncharacterized protein</fullName>
    </submittedName>
</protein>
<name>A0A4Z2FSD6_9TELE</name>
<feature type="region of interest" description="Disordered" evidence="1">
    <location>
        <begin position="223"/>
        <end position="259"/>
    </location>
</feature>
<sequence length="259" mass="29150">MSSLLSMKTGKCSSFPCFTELERVVIRWMLTLAVRPCSRQPCKSSLSFIMAARGLKEGDVSLTCLRVTLRTSPTYMMRPWCRTMPTVMESSHTSDATYLPTCMPRSLSTNRPLKQEDTAWLAPKRGRKAPVRLTKFCSWLLAKKCCSLQGQSSRRRSKPKVFRGPHMKQLQGSSLMAIAAEPAPTIRGSSIKRLTTENLPSPNHITQRVPSAARLRPLISQETILPGHQEKPRSFPNTSTPMPNPRSSCSTQERRRVQF</sequence>
<evidence type="ECO:0000313" key="3">
    <source>
        <dbReference type="Proteomes" id="UP000314294"/>
    </source>
</evidence>
<comment type="caution">
    <text evidence="2">The sequence shown here is derived from an EMBL/GenBank/DDBJ whole genome shotgun (WGS) entry which is preliminary data.</text>
</comment>
<evidence type="ECO:0000256" key="1">
    <source>
        <dbReference type="SAM" id="MobiDB-lite"/>
    </source>
</evidence>
<evidence type="ECO:0000313" key="2">
    <source>
        <dbReference type="EMBL" id="TNN43624.1"/>
    </source>
</evidence>